<name>A0A538T8T2_UNCEI</name>
<organism evidence="9 10">
    <name type="scientific">Eiseniibacteriota bacterium</name>
    <dbReference type="NCBI Taxonomy" id="2212470"/>
    <lineage>
        <taxon>Bacteria</taxon>
        <taxon>Candidatus Eiseniibacteriota</taxon>
    </lineage>
</organism>
<dbReference type="GO" id="GO:0006508">
    <property type="term" value="P:proteolysis"/>
    <property type="evidence" value="ECO:0007669"/>
    <property type="project" value="InterPro"/>
</dbReference>
<protein>
    <submittedName>
        <fullName evidence="9">M50 family metallopeptidase</fullName>
    </submittedName>
</protein>
<dbReference type="Pfam" id="PF02163">
    <property type="entry name" value="Peptidase_M50"/>
    <property type="match status" value="1"/>
</dbReference>
<feature type="transmembrane region" description="Helical" evidence="7">
    <location>
        <begin position="26"/>
        <end position="44"/>
    </location>
</feature>
<evidence type="ECO:0000256" key="4">
    <source>
        <dbReference type="ARBA" id="ARBA00022692"/>
    </source>
</evidence>
<comment type="caution">
    <text evidence="9">The sequence shown here is derived from an EMBL/GenBank/DDBJ whole genome shotgun (WGS) entry which is preliminary data.</text>
</comment>
<dbReference type="GO" id="GO:0016020">
    <property type="term" value="C:membrane"/>
    <property type="evidence" value="ECO:0007669"/>
    <property type="project" value="UniProtKB-SubCell"/>
</dbReference>
<reference evidence="9 10" key="1">
    <citation type="journal article" date="2019" name="Nat. Microbiol.">
        <title>Mediterranean grassland soil C-N compound turnover is dependent on rainfall and depth, and is mediated by genomically divergent microorganisms.</title>
        <authorList>
            <person name="Diamond S."/>
            <person name="Andeer P.F."/>
            <person name="Li Z."/>
            <person name="Crits-Christoph A."/>
            <person name="Burstein D."/>
            <person name="Anantharaman K."/>
            <person name="Lane K.R."/>
            <person name="Thomas B.C."/>
            <person name="Pan C."/>
            <person name="Northen T.R."/>
            <person name="Banfield J.F."/>
        </authorList>
    </citation>
    <scope>NUCLEOTIDE SEQUENCE [LARGE SCALE GENOMIC DNA]</scope>
    <source>
        <strain evidence="9">WS_6</strain>
    </source>
</reference>
<keyword evidence="6 7" id="KW-0472">Membrane</keyword>
<dbReference type="AlphaFoldDB" id="A0A538T8T2"/>
<dbReference type="EMBL" id="VBOW01000017">
    <property type="protein sequence ID" value="TMQ60052.1"/>
    <property type="molecule type" value="Genomic_DNA"/>
</dbReference>
<evidence type="ECO:0000313" key="9">
    <source>
        <dbReference type="EMBL" id="TMQ60052.1"/>
    </source>
</evidence>
<accession>A0A538T8T2</accession>
<evidence type="ECO:0000313" key="10">
    <source>
        <dbReference type="Proteomes" id="UP000316852"/>
    </source>
</evidence>
<dbReference type="CDD" id="cd05709">
    <property type="entry name" value="S2P-M50"/>
    <property type="match status" value="1"/>
</dbReference>
<comment type="subcellular location">
    <subcellularLocation>
        <location evidence="2">Membrane</location>
        <topology evidence="2">Multi-pass membrane protein</topology>
    </subcellularLocation>
</comment>
<keyword evidence="4 7" id="KW-0812">Transmembrane</keyword>
<feature type="transmembrane region" description="Helical" evidence="7">
    <location>
        <begin position="109"/>
        <end position="134"/>
    </location>
</feature>
<feature type="domain" description="Peptidase M50" evidence="8">
    <location>
        <begin position="10"/>
        <end position="155"/>
    </location>
</feature>
<evidence type="ECO:0000256" key="7">
    <source>
        <dbReference type="SAM" id="Phobius"/>
    </source>
</evidence>
<evidence type="ECO:0000256" key="6">
    <source>
        <dbReference type="ARBA" id="ARBA00023136"/>
    </source>
</evidence>
<comment type="similarity">
    <text evidence="3">Belongs to the peptidase M50B family.</text>
</comment>
<dbReference type="InterPro" id="IPR008915">
    <property type="entry name" value="Peptidase_M50"/>
</dbReference>
<comment type="cofactor">
    <cofactor evidence="1">
        <name>Zn(2+)</name>
        <dbReference type="ChEBI" id="CHEBI:29105"/>
    </cofactor>
</comment>
<evidence type="ECO:0000256" key="1">
    <source>
        <dbReference type="ARBA" id="ARBA00001947"/>
    </source>
</evidence>
<evidence type="ECO:0000259" key="8">
    <source>
        <dbReference type="Pfam" id="PF02163"/>
    </source>
</evidence>
<keyword evidence="5 7" id="KW-1133">Transmembrane helix</keyword>
<feature type="transmembrane region" description="Helical" evidence="7">
    <location>
        <begin position="76"/>
        <end position="97"/>
    </location>
</feature>
<dbReference type="Proteomes" id="UP000316852">
    <property type="component" value="Unassembled WGS sequence"/>
</dbReference>
<gene>
    <name evidence="9" type="ORF">E6K76_02745</name>
</gene>
<evidence type="ECO:0000256" key="3">
    <source>
        <dbReference type="ARBA" id="ARBA00007931"/>
    </source>
</evidence>
<proteinExistence type="inferred from homology"/>
<evidence type="ECO:0000256" key="5">
    <source>
        <dbReference type="ARBA" id="ARBA00022989"/>
    </source>
</evidence>
<sequence length="339" mass="35711">MMLLGGASCALAVHEAGHLVAGRIMGFRFGFFAIGPVWLAREGASIRLRWNRLPAAWGGMALAYPTDTRALAARMAFYAAGGPLASLALSVVAFWVGNSIPALTSLSRWAMVLALMSACVLVATVQPFGTGIGVRSDGGKVLLFAANRVKAKEEAAVVALMGLAAAGVRPREWSAELVRTAGAIRSPAALALGAMTLVLRHRLDQGNRLQAEAAVDALLGMYDASPALVRGDAAAEVAFYLAFFRRDVVEAKKFLKDAEPALTEQHRIFRADAAVRLRSSDAAGATRALRKAQAALEHALVEVTDLDRDLVAAVGNELVDAKGSAQLKGSLVIQDEVAR</sequence>
<evidence type="ECO:0000256" key="2">
    <source>
        <dbReference type="ARBA" id="ARBA00004141"/>
    </source>
</evidence>